<name>A0A538TTI6_UNCEI</name>
<evidence type="ECO:0000313" key="2">
    <source>
        <dbReference type="EMBL" id="TMQ66952.1"/>
    </source>
</evidence>
<reference evidence="2 3" key="1">
    <citation type="journal article" date="2019" name="Nat. Microbiol.">
        <title>Mediterranean grassland soil C-N compound turnover is dependent on rainfall and depth, and is mediated by genomically divergent microorganisms.</title>
        <authorList>
            <person name="Diamond S."/>
            <person name="Andeer P.F."/>
            <person name="Li Z."/>
            <person name="Crits-Christoph A."/>
            <person name="Burstein D."/>
            <person name="Anantharaman K."/>
            <person name="Lane K.R."/>
            <person name="Thomas B.C."/>
            <person name="Pan C."/>
            <person name="Northen T.R."/>
            <person name="Banfield J.F."/>
        </authorList>
    </citation>
    <scope>NUCLEOTIDE SEQUENCE [LARGE SCALE GENOMIC DNA]</scope>
    <source>
        <strain evidence="2">WS_8</strain>
    </source>
</reference>
<evidence type="ECO:0000313" key="3">
    <source>
        <dbReference type="Proteomes" id="UP000316609"/>
    </source>
</evidence>
<dbReference type="NCBIfam" id="NF033709">
    <property type="entry name" value="PorV_fam"/>
    <property type="match status" value="1"/>
</dbReference>
<dbReference type="Gene3D" id="2.40.160.60">
    <property type="entry name" value="Outer membrane protein transport protein (OMPP1/FadL/TodX)"/>
    <property type="match status" value="1"/>
</dbReference>
<evidence type="ECO:0000256" key="1">
    <source>
        <dbReference type="SAM" id="MobiDB-lite"/>
    </source>
</evidence>
<accession>A0A538TTI6</accession>
<dbReference type="EMBL" id="VBOY01000051">
    <property type="protein sequence ID" value="TMQ66952.1"/>
    <property type="molecule type" value="Genomic_DNA"/>
</dbReference>
<feature type="compositionally biased region" description="Basic residues" evidence="1">
    <location>
        <begin position="1"/>
        <end position="16"/>
    </location>
</feature>
<feature type="region of interest" description="Disordered" evidence="1">
    <location>
        <begin position="1"/>
        <end position="20"/>
    </location>
</feature>
<proteinExistence type="predicted"/>
<organism evidence="2 3">
    <name type="scientific">Eiseniibacteriota bacterium</name>
    <dbReference type="NCBI Taxonomy" id="2212470"/>
    <lineage>
        <taxon>Bacteria</taxon>
        <taxon>Candidatus Eiseniibacteriota</taxon>
    </lineage>
</organism>
<comment type="caution">
    <text evidence="2">The sequence shown here is derived from an EMBL/GenBank/DDBJ whole genome shotgun (WGS) entry which is preliminary data.</text>
</comment>
<protein>
    <submittedName>
        <fullName evidence="2">PorV/PorQ family protein</fullName>
    </submittedName>
</protein>
<dbReference type="AlphaFoldDB" id="A0A538TTI6"/>
<gene>
    <name evidence="2" type="ORF">E6K78_05810</name>
</gene>
<sequence length="302" mass="32689">MRRARATPRARWRSSWRRNGSTTSSRRFWIAAHGERRERMVMVTQRRESLLALLLIVMAAPAWAGTETRVGTGGATELRLPVDARCIALGSSTMASVSGVEALFFNPAGVAATDAKTEVVFTHTKYIADIDLNYFGVAQSFGDWGSLGFSAKVLSIGEMLRTTEDSPDGTGETFNPTFSTLGLTYSRRMTDRVNFGGTVYYVAERVLQETAAGVAFDFGFQYETGFGGSSIGLAMKNVGGSLEFTGSDFEVNLIRPGDDPTATPRTLSNSSAGFELPAYFQIGAARAQIRPPRTPSIRTTAS</sequence>
<dbReference type="Proteomes" id="UP000316609">
    <property type="component" value="Unassembled WGS sequence"/>
</dbReference>
<dbReference type="SUPFAM" id="SSF56935">
    <property type="entry name" value="Porins"/>
    <property type="match status" value="1"/>
</dbReference>